<dbReference type="PANTHER" id="PTHR11977:SF119">
    <property type="entry name" value="SUPERVILLIN ISOFORM X1"/>
    <property type="match status" value="1"/>
</dbReference>
<dbReference type="Pfam" id="PF02209">
    <property type="entry name" value="VHP"/>
    <property type="match status" value="1"/>
</dbReference>
<keyword evidence="7" id="KW-0009">Actin-binding</keyword>
<dbReference type="HOGENOM" id="CLU_001547_0_1_1"/>
<keyword evidence="12" id="KW-1185">Reference proteome</keyword>
<name>I3IWT6_ORENI</name>
<feature type="compositionally biased region" description="Basic and acidic residues" evidence="9">
    <location>
        <begin position="194"/>
        <end position="212"/>
    </location>
</feature>
<keyword evidence="5" id="KW-0677">Repeat</keyword>
<keyword evidence="6" id="KW-0472">Membrane</keyword>
<reference evidence="11" key="3">
    <citation type="submission" date="2025-09" db="UniProtKB">
        <authorList>
            <consortium name="Ensembl"/>
        </authorList>
    </citation>
    <scope>IDENTIFICATION</scope>
</reference>
<evidence type="ECO:0000256" key="4">
    <source>
        <dbReference type="ARBA" id="ARBA00022490"/>
    </source>
</evidence>
<evidence type="ECO:0000256" key="7">
    <source>
        <dbReference type="ARBA" id="ARBA00023203"/>
    </source>
</evidence>
<dbReference type="GO" id="GO:0015629">
    <property type="term" value="C:actin cytoskeleton"/>
    <property type="evidence" value="ECO:0007669"/>
    <property type="project" value="TreeGrafter"/>
</dbReference>
<evidence type="ECO:0000256" key="6">
    <source>
        <dbReference type="ARBA" id="ARBA00023136"/>
    </source>
</evidence>
<dbReference type="CDD" id="cd11288">
    <property type="entry name" value="gelsolin_S5_like"/>
    <property type="match status" value="1"/>
</dbReference>
<dbReference type="InterPro" id="IPR007123">
    <property type="entry name" value="Gelsolin-like_dom"/>
</dbReference>
<dbReference type="GO" id="GO:0051015">
    <property type="term" value="F:actin filament binding"/>
    <property type="evidence" value="ECO:0007669"/>
    <property type="project" value="InterPro"/>
</dbReference>
<keyword evidence="8" id="KW-0206">Cytoskeleton</keyword>
<dbReference type="InterPro" id="IPR003128">
    <property type="entry name" value="Villin_headpiece"/>
</dbReference>
<evidence type="ECO:0000259" key="10">
    <source>
        <dbReference type="PROSITE" id="PS51089"/>
    </source>
</evidence>
<dbReference type="STRING" id="8128.ENSONIP00000028537"/>
<dbReference type="GO" id="GO:0005546">
    <property type="term" value="F:phosphatidylinositol-4,5-bisphosphate binding"/>
    <property type="evidence" value="ECO:0007669"/>
    <property type="project" value="TreeGrafter"/>
</dbReference>
<dbReference type="SUPFAM" id="SSF47050">
    <property type="entry name" value="VHP, Villin headpiece domain"/>
    <property type="match status" value="1"/>
</dbReference>
<evidence type="ECO:0000256" key="1">
    <source>
        <dbReference type="ARBA" id="ARBA00004170"/>
    </source>
</evidence>
<protein>
    <submittedName>
        <fullName evidence="11">Supervillin c</fullName>
    </submittedName>
</protein>
<dbReference type="GO" id="GO:0008154">
    <property type="term" value="P:actin polymerization or depolymerization"/>
    <property type="evidence" value="ECO:0007669"/>
    <property type="project" value="TreeGrafter"/>
</dbReference>
<feature type="compositionally biased region" description="Polar residues" evidence="9">
    <location>
        <begin position="96"/>
        <end position="125"/>
    </location>
</feature>
<feature type="compositionally biased region" description="Polar residues" evidence="9">
    <location>
        <begin position="157"/>
        <end position="178"/>
    </location>
</feature>
<dbReference type="PANTHER" id="PTHR11977">
    <property type="entry name" value="VILLIN"/>
    <property type="match status" value="1"/>
</dbReference>
<dbReference type="Ensembl" id="ENSONIT00000001075.2">
    <property type="protein sequence ID" value="ENSONIP00000001076.2"/>
    <property type="gene ID" value="ENSONIG00000000847.2"/>
</dbReference>
<dbReference type="FunFam" id="1.10.950.10:FF:000003">
    <property type="entry name" value="supervillin isoform X2"/>
    <property type="match status" value="1"/>
</dbReference>
<dbReference type="InterPro" id="IPR029006">
    <property type="entry name" value="ADF-H/Gelsolin-like_dom_sf"/>
</dbReference>
<evidence type="ECO:0000256" key="5">
    <source>
        <dbReference type="ARBA" id="ARBA00022737"/>
    </source>
</evidence>
<dbReference type="GO" id="GO:0051014">
    <property type="term" value="P:actin filament severing"/>
    <property type="evidence" value="ECO:0007669"/>
    <property type="project" value="TreeGrafter"/>
</dbReference>
<dbReference type="Proteomes" id="UP000005207">
    <property type="component" value="Linkage group LG4"/>
</dbReference>
<dbReference type="GO" id="GO:0005737">
    <property type="term" value="C:cytoplasm"/>
    <property type="evidence" value="ECO:0007669"/>
    <property type="project" value="TreeGrafter"/>
</dbReference>
<dbReference type="InterPro" id="IPR036886">
    <property type="entry name" value="Villin_headpiece_dom_sf"/>
</dbReference>
<gene>
    <name evidence="11" type="primary">svilc</name>
</gene>
<dbReference type="AlphaFoldDB" id="I3IWT6"/>
<evidence type="ECO:0000256" key="9">
    <source>
        <dbReference type="SAM" id="MobiDB-lite"/>
    </source>
</evidence>
<dbReference type="Gene3D" id="1.10.950.10">
    <property type="entry name" value="Villin headpiece domain"/>
    <property type="match status" value="1"/>
</dbReference>
<dbReference type="Pfam" id="PF00626">
    <property type="entry name" value="Gelsolin"/>
    <property type="match status" value="1"/>
</dbReference>
<dbReference type="SMART" id="SM00153">
    <property type="entry name" value="VHP"/>
    <property type="match status" value="1"/>
</dbReference>
<dbReference type="CDD" id="cd11289">
    <property type="entry name" value="gelsolin_S2_like"/>
    <property type="match status" value="1"/>
</dbReference>
<dbReference type="SUPFAM" id="SSF55753">
    <property type="entry name" value="Actin depolymerizing proteins"/>
    <property type="match status" value="5"/>
</dbReference>
<keyword evidence="4" id="KW-0963">Cytoplasm</keyword>
<evidence type="ECO:0000313" key="12">
    <source>
        <dbReference type="Proteomes" id="UP000005207"/>
    </source>
</evidence>
<comment type="subcellular location">
    <subcellularLocation>
        <location evidence="2">Cytoplasm</location>
        <location evidence="2">Cytoskeleton</location>
    </subcellularLocation>
    <subcellularLocation>
        <location evidence="1">Membrane</location>
        <topology evidence="1">Peripheral membrane protein</topology>
    </subcellularLocation>
</comment>
<dbReference type="GO" id="GO:0051016">
    <property type="term" value="P:barbed-end actin filament capping"/>
    <property type="evidence" value="ECO:0007669"/>
    <property type="project" value="TreeGrafter"/>
</dbReference>
<organism evidence="11 12">
    <name type="scientific">Oreochromis niloticus</name>
    <name type="common">Nile tilapia</name>
    <name type="synonym">Tilapia nilotica</name>
    <dbReference type="NCBI Taxonomy" id="8128"/>
    <lineage>
        <taxon>Eukaryota</taxon>
        <taxon>Metazoa</taxon>
        <taxon>Chordata</taxon>
        <taxon>Craniata</taxon>
        <taxon>Vertebrata</taxon>
        <taxon>Euteleostomi</taxon>
        <taxon>Actinopterygii</taxon>
        <taxon>Neopterygii</taxon>
        <taxon>Teleostei</taxon>
        <taxon>Neoteleostei</taxon>
        <taxon>Acanthomorphata</taxon>
        <taxon>Ovalentaria</taxon>
        <taxon>Cichlomorphae</taxon>
        <taxon>Cichliformes</taxon>
        <taxon>Cichlidae</taxon>
        <taxon>African cichlids</taxon>
        <taxon>Pseudocrenilabrinae</taxon>
        <taxon>Oreochromini</taxon>
        <taxon>Oreochromis</taxon>
    </lineage>
</organism>
<feature type="region of interest" description="Disordered" evidence="9">
    <location>
        <begin position="16"/>
        <end position="230"/>
    </location>
</feature>
<dbReference type="PROSITE" id="PS51089">
    <property type="entry name" value="HP"/>
    <property type="match status" value="1"/>
</dbReference>
<dbReference type="SMART" id="SM00262">
    <property type="entry name" value="GEL"/>
    <property type="match status" value="5"/>
</dbReference>
<dbReference type="InterPro" id="IPR007122">
    <property type="entry name" value="Villin/Gelsolin"/>
</dbReference>
<proteinExistence type="inferred from homology"/>
<sequence>MSSSLTFWCHAMLHLSTPKPTPPVEVQSVQAESEEDGDESCKLSMSEKLALFNKLSLPGREGAGPADGPPERRRQKGARYRTQPITVEEVSLVGRKQQNNKWEPNASSVNLKPSEVRLSQSTSDAGTGLGKSGPTQQGPQCYDSEPGLKGILKKSRSAGSEWSRTEASQVDASYSHEQNGGGCREAAIHGSKAGGEREGTSTAPQRERREASGMEEGSQSAAPWRQRARNRRETIACTPIRALSEQDAPQQERSLTVYCLCVLVCRLTSAVAEHRRSVRPSRRTQGSRNPLRALAAREDIRQDFMGERVNSSAQERIQAEKKSKNSSMADSPPLRSEESSLDAETAKSYPPFSSLMLIHIKGRRHVQVRLVEPSVRSLNSGDCFLLVTPEHCILWSGEFANGQEKAKASELALFIQSQRDLGCFATQIVHLEEGMNSDSSVAADFWSLLGGRTQYKGAGAPEEDELYERSVVESNCVYRLVENKLVPHEQAWASIPSITLLASSEALVFDFGSEIYLWLGQDVSLRRRNVALQLTHQVWVGAYDYSNCQVNPLDPTQCNPAIQRGEGRPSWALFGVLTESNETALFREKFLDWITCNFQTLKPVCLQLLHCLCKTIDVKSISRSISDGLVRTVLAGVDVQRGHGVIMLTEERQMELKTVAVDTWHVQEFDDSEIPVESNGQLYEGDSYVIRWKYSISTAGYSDECGTDPAPKEKTAFFLWRGRHSSVSGRDTAAFLSIGMRNHEESQVVVPQGKEPPCFLQLFKGGLVIHKGKQEEASINTDGWRLFCVRGELPEEGFLLEVDCCCAGLRSRGCVVLLNGQQGVLYLWIGCKAHSSTKEVSKRVVEVLSKICPSEVGLSKSSPVKVQVVEEGSEPEDFWTALGQKDRKAYDCMLQDPGKYNFTPRLFHLSASSGSFQAEELQSPIQMPGLVMAMPFVQESLYSVPQPALFLLDNRLEVYLWQRGQPEQTESSSAWRLWHHERKCAMQTALQYCKEINQRRPPHAYLILEGAEPLTFTNVFPRWEKSLEPHAQGDTGRAKLTLVQDALAQLMKTQYPLEELLRSPLPEGVDPQRLEVYLSNEDFQTILEMKRDEYASLPSWKQIDLKKSKGLFC</sequence>
<comment type="similarity">
    <text evidence="3">Belongs to the villin/gelsolin family.</text>
</comment>
<feature type="compositionally biased region" description="Basic and acidic residues" evidence="9">
    <location>
        <begin position="295"/>
        <end position="306"/>
    </location>
</feature>
<reference evidence="12" key="1">
    <citation type="submission" date="2012-01" db="EMBL/GenBank/DDBJ databases">
        <title>The Genome Sequence of Oreochromis niloticus (Nile Tilapia).</title>
        <authorList>
            <consortium name="Broad Institute Genome Assembly Team"/>
            <consortium name="Broad Institute Sequencing Platform"/>
            <person name="Di Palma F."/>
            <person name="Johnson J."/>
            <person name="Lander E.S."/>
            <person name="Lindblad-Toh K."/>
        </authorList>
    </citation>
    <scope>NUCLEOTIDE SEQUENCE [LARGE SCALE GENOMIC DNA]</scope>
</reference>
<evidence type="ECO:0000256" key="3">
    <source>
        <dbReference type="ARBA" id="ARBA00008418"/>
    </source>
</evidence>
<dbReference type="GO" id="GO:0016020">
    <property type="term" value="C:membrane"/>
    <property type="evidence" value="ECO:0007669"/>
    <property type="project" value="UniProtKB-SubCell"/>
</dbReference>
<feature type="region of interest" description="Disordered" evidence="9">
    <location>
        <begin position="273"/>
        <end position="343"/>
    </location>
</feature>
<accession>I3IWT6</accession>
<evidence type="ECO:0000256" key="8">
    <source>
        <dbReference type="ARBA" id="ARBA00023212"/>
    </source>
</evidence>
<dbReference type="GeneTree" id="ENSGT00940000166828"/>
<reference evidence="11" key="2">
    <citation type="submission" date="2025-08" db="UniProtKB">
        <authorList>
            <consortium name="Ensembl"/>
        </authorList>
    </citation>
    <scope>IDENTIFICATION</scope>
</reference>
<evidence type="ECO:0000256" key="2">
    <source>
        <dbReference type="ARBA" id="ARBA00004245"/>
    </source>
</evidence>
<dbReference type="eggNOG" id="KOG0445">
    <property type="taxonomic scope" value="Eukaryota"/>
</dbReference>
<feature type="domain" description="HP" evidence="10">
    <location>
        <begin position="1049"/>
        <end position="1112"/>
    </location>
</feature>
<dbReference type="Gene3D" id="3.40.20.10">
    <property type="entry name" value="Severin"/>
    <property type="match status" value="5"/>
</dbReference>
<dbReference type="PRINTS" id="PR00597">
    <property type="entry name" value="GELSOLIN"/>
</dbReference>
<evidence type="ECO:0000313" key="11">
    <source>
        <dbReference type="Ensembl" id="ENSONIP00000001076.2"/>
    </source>
</evidence>